<dbReference type="PANTHER" id="PTHR23028:SF53">
    <property type="entry name" value="ACYL_TRANSF_3 DOMAIN-CONTAINING PROTEIN"/>
    <property type="match status" value="1"/>
</dbReference>
<keyword evidence="3" id="KW-0012">Acyltransferase</keyword>
<feature type="transmembrane region" description="Helical" evidence="1">
    <location>
        <begin position="49"/>
        <end position="71"/>
    </location>
</feature>
<gene>
    <name evidence="3" type="ORF">GCM10023189_36020</name>
</gene>
<name>A0ABP8N658_9BACT</name>
<dbReference type="InterPro" id="IPR002656">
    <property type="entry name" value="Acyl_transf_3_dom"/>
</dbReference>
<feature type="transmembrane region" description="Helical" evidence="1">
    <location>
        <begin position="122"/>
        <end position="142"/>
    </location>
</feature>
<feature type="transmembrane region" description="Helical" evidence="1">
    <location>
        <begin position="91"/>
        <end position="110"/>
    </location>
</feature>
<keyword evidence="4" id="KW-1185">Reference proteome</keyword>
<keyword evidence="1" id="KW-0472">Membrane</keyword>
<feature type="domain" description="Acyltransferase 3" evidence="2">
    <location>
        <begin position="23"/>
        <end position="365"/>
    </location>
</feature>
<dbReference type="InterPro" id="IPR050879">
    <property type="entry name" value="Acyltransferase_3"/>
</dbReference>
<protein>
    <submittedName>
        <fullName evidence="3">Acyltransferase</fullName>
    </submittedName>
</protein>
<reference evidence="4" key="1">
    <citation type="journal article" date="2019" name="Int. J. Syst. Evol. Microbiol.">
        <title>The Global Catalogue of Microorganisms (GCM) 10K type strain sequencing project: providing services to taxonomists for standard genome sequencing and annotation.</title>
        <authorList>
            <consortium name="The Broad Institute Genomics Platform"/>
            <consortium name="The Broad Institute Genome Sequencing Center for Infectious Disease"/>
            <person name="Wu L."/>
            <person name="Ma J."/>
        </authorList>
    </citation>
    <scope>NUCLEOTIDE SEQUENCE [LARGE SCALE GENOMIC DNA]</scope>
    <source>
        <strain evidence="4">JCM 17927</strain>
    </source>
</reference>
<feature type="transmembrane region" description="Helical" evidence="1">
    <location>
        <begin position="265"/>
        <end position="286"/>
    </location>
</feature>
<evidence type="ECO:0000256" key="1">
    <source>
        <dbReference type="SAM" id="Phobius"/>
    </source>
</evidence>
<feature type="transmembrane region" description="Helical" evidence="1">
    <location>
        <begin position="298"/>
        <end position="320"/>
    </location>
</feature>
<keyword evidence="1" id="KW-0812">Transmembrane</keyword>
<proteinExistence type="predicted"/>
<dbReference type="EMBL" id="BAABHD010000032">
    <property type="protein sequence ID" value="GAA4460632.1"/>
    <property type="molecule type" value="Genomic_DNA"/>
</dbReference>
<accession>A0ABP8N658</accession>
<evidence type="ECO:0000259" key="2">
    <source>
        <dbReference type="Pfam" id="PF01757"/>
    </source>
</evidence>
<feature type="transmembrane region" description="Helical" evidence="1">
    <location>
        <begin position="202"/>
        <end position="222"/>
    </location>
</feature>
<organism evidence="3 4">
    <name type="scientific">Nibrella saemangeumensis</name>
    <dbReference type="NCBI Taxonomy" id="1084526"/>
    <lineage>
        <taxon>Bacteria</taxon>
        <taxon>Pseudomonadati</taxon>
        <taxon>Bacteroidota</taxon>
        <taxon>Cytophagia</taxon>
        <taxon>Cytophagales</taxon>
        <taxon>Spirosomataceae</taxon>
        <taxon>Nibrella</taxon>
    </lineage>
</organism>
<keyword evidence="1" id="KW-1133">Transmembrane helix</keyword>
<keyword evidence="3" id="KW-0808">Transferase</keyword>
<dbReference type="RefSeq" id="WP_345245502.1">
    <property type="nucleotide sequence ID" value="NZ_BAABHD010000032.1"/>
</dbReference>
<dbReference type="Proteomes" id="UP001501175">
    <property type="component" value="Unassembled WGS sequence"/>
</dbReference>
<comment type="caution">
    <text evidence="3">The sequence shown here is derived from an EMBL/GenBank/DDBJ whole genome shotgun (WGS) entry which is preliminary data.</text>
</comment>
<dbReference type="PANTHER" id="PTHR23028">
    <property type="entry name" value="ACETYLTRANSFERASE"/>
    <property type="match status" value="1"/>
</dbReference>
<evidence type="ECO:0000313" key="3">
    <source>
        <dbReference type="EMBL" id="GAA4460632.1"/>
    </source>
</evidence>
<evidence type="ECO:0000313" key="4">
    <source>
        <dbReference type="Proteomes" id="UP001501175"/>
    </source>
</evidence>
<dbReference type="GO" id="GO:0016746">
    <property type="term" value="F:acyltransferase activity"/>
    <property type="evidence" value="ECO:0007669"/>
    <property type="project" value="UniProtKB-KW"/>
</dbReference>
<feature type="transmembrane region" description="Helical" evidence="1">
    <location>
        <begin position="234"/>
        <end position="253"/>
    </location>
</feature>
<feature type="transmembrane region" description="Helical" evidence="1">
    <location>
        <begin position="350"/>
        <end position="368"/>
    </location>
</feature>
<sequence>MLTSIEQVKPALPRQSSTTYLPQLDGLRFFAVGLVLYDHWAIGYNTLPLGPLGVVLFFVLSGFLITRILFASQSADTYTDKPNLRRYLTRFYIRRSLRIFPVYYACLLVMYLTDVPPVREKFWWCALYATNLYVAFTGQWLGLLDHSWSLAVEEQYYLIFPLLLFCIPKRQAPFFFLFLIAGSVYFRFWLHQNGHPWTVGYVSMPGCLDAFGIGALMAYGWLYKPALFNRIFSGYFAIAMSIVLFFTVVLYSHTFSAYHNIVSDVWERLFAAILSAFLIGRAILGFGQPVRWLLENPVSRYLGQISYGIYLIHNLVFNYYHTTATSLTLRIWNKAGSYLPVLEEVPQLQVVYFFALTVLLAALSWHLMEKPINSLKDKFAY</sequence>
<dbReference type="Pfam" id="PF01757">
    <property type="entry name" value="Acyl_transf_3"/>
    <property type="match status" value="1"/>
</dbReference>
<feature type="transmembrane region" description="Helical" evidence="1">
    <location>
        <begin position="174"/>
        <end position="190"/>
    </location>
</feature>